<sequence length="100" mass="10725">AGVEGRNYQLQLTEAQAANGGASGQVKVTKVTKAKSRIRTKISDFGSFIGFKGQFVPIQNSKSAYTPAYYTKNTNNNLTLVPAVVGKPGSDVYYAGLNYK</sequence>
<organism>
    <name type="scientific">Neisseria meningitidis</name>
    <dbReference type="NCBI Taxonomy" id="487"/>
    <lineage>
        <taxon>Bacteria</taxon>
        <taxon>Pseudomonadati</taxon>
        <taxon>Pseudomonadota</taxon>
        <taxon>Betaproteobacteria</taxon>
        <taxon>Neisseriales</taxon>
        <taxon>Neisseriaceae</taxon>
        <taxon>Neisseria</taxon>
    </lineage>
</organism>
<reference key="1">
    <citation type="journal article" date="1993" name="Mol. Microbiol.">
        <title>Class 1 outer membrane protein of Neisseria meningitidis: epitope analysis of the antigenic diversity between strains, implications for subtype definition and molecular epidemiology.</title>
        <authorList>
            <person name="McGuinness B.T."/>
            <person name="Lambden P.R."/>
            <person name="Heckels J.E."/>
        </authorList>
    </citation>
    <scope>NUCLEOTIDE SEQUENCE</scope>
</reference>
<protein>
    <submittedName>
        <fullName>Class 1 outer membrane protein</fullName>
    </submittedName>
</protein>
<proteinExistence type="predicted"/>
<dbReference type="AlphaFoldDB" id="Q9R679"/>
<name>Q9R679_NEIME</name>
<accession>Q9R679</accession>
<dbReference type="PIR" id="S31182">
    <property type="entry name" value="S31182"/>
</dbReference>